<name>A0A1G7ZQ85_9BACT</name>
<dbReference type="InterPro" id="IPR000792">
    <property type="entry name" value="Tscrpt_reg_LuxR_C"/>
</dbReference>
<dbReference type="Gene3D" id="1.10.10.10">
    <property type="entry name" value="Winged helix-like DNA-binding domain superfamily/Winged helix DNA-binding domain"/>
    <property type="match status" value="1"/>
</dbReference>
<gene>
    <name evidence="6" type="ORF">SAMN04487996_12889</name>
</gene>
<dbReference type="InterPro" id="IPR001789">
    <property type="entry name" value="Sig_transdc_resp-reg_receiver"/>
</dbReference>
<dbReference type="CDD" id="cd06170">
    <property type="entry name" value="LuxR_C_like"/>
    <property type="match status" value="1"/>
</dbReference>
<dbReference type="SUPFAM" id="SSF46894">
    <property type="entry name" value="C-terminal effector domain of the bipartite response regulators"/>
    <property type="match status" value="1"/>
</dbReference>
<evidence type="ECO:0000256" key="2">
    <source>
        <dbReference type="ARBA" id="ARBA00023125"/>
    </source>
</evidence>
<dbReference type="SUPFAM" id="SSF52172">
    <property type="entry name" value="CheY-like"/>
    <property type="match status" value="1"/>
</dbReference>
<dbReference type="Gene3D" id="3.40.50.2300">
    <property type="match status" value="1"/>
</dbReference>
<dbReference type="InterPro" id="IPR011006">
    <property type="entry name" value="CheY-like_superfamily"/>
</dbReference>
<dbReference type="Proteomes" id="UP000198748">
    <property type="component" value="Unassembled WGS sequence"/>
</dbReference>
<protein>
    <submittedName>
        <fullName evidence="6">Two component transcriptional regulator, LuxR family</fullName>
    </submittedName>
</protein>
<dbReference type="Pfam" id="PF00196">
    <property type="entry name" value="GerE"/>
    <property type="match status" value="1"/>
</dbReference>
<organism evidence="6 7">
    <name type="scientific">Dyadobacter soli</name>
    <dbReference type="NCBI Taxonomy" id="659014"/>
    <lineage>
        <taxon>Bacteria</taxon>
        <taxon>Pseudomonadati</taxon>
        <taxon>Bacteroidota</taxon>
        <taxon>Cytophagia</taxon>
        <taxon>Cytophagales</taxon>
        <taxon>Spirosomataceae</taxon>
        <taxon>Dyadobacter</taxon>
    </lineage>
</organism>
<dbReference type="PANTHER" id="PTHR43214">
    <property type="entry name" value="TWO-COMPONENT RESPONSE REGULATOR"/>
    <property type="match status" value="1"/>
</dbReference>
<dbReference type="STRING" id="659014.SAMN04487996_12889"/>
<feature type="domain" description="HTH luxR-type" evidence="4">
    <location>
        <begin position="131"/>
        <end position="196"/>
    </location>
</feature>
<evidence type="ECO:0000256" key="3">
    <source>
        <dbReference type="PROSITE-ProRule" id="PRU00169"/>
    </source>
</evidence>
<dbReference type="GO" id="GO:0006355">
    <property type="term" value="P:regulation of DNA-templated transcription"/>
    <property type="evidence" value="ECO:0007669"/>
    <property type="project" value="InterPro"/>
</dbReference>
<accession>A0A1G7ZQ85</accession>
<dbReference type="GO" id="GO:0003677">
    <property type="term" value="F:DNA binding"/>
    <property type="evidence" value="ECO:0007669"/>
    <property type="project" value="UniProtKB-KW"/>
</dbReference>
<dbReference type="CDD" id="cd17535">
    <property type="entry name" value="REC_NarL-like"/>
    <property type="match status" value="1"/>
</dbReference>
<feature type="modified residue" description="4-aspartylphosphate" evidence="3">
    <location>
        <position position="40"/>
    </location>
</feature>
<dbReference type="PROSITE" id="PS50043">
    <property type="entry name" value="HTH_LUXR_2"/>
    <property type="match status" value="1"/>
</dbReference>
<dbReference type="Pfam" id="PF00072">
    <property type="entry name" value="Response_reg"/>
    <property type="match status" value="1"/>
</dbReference>
<reference evidence="7" key="1">
    <citation type="submission" date="2016-10" db="EMBL/GenBank/DDBJ databases">
        <authorList>
            <person name="Varghese N."/>
            <person name="Submissions S."/>
        </authorList>
    </citation>
    <scope>NUCLEOTIDE SEQUENCE [LARGE SCALE GENOMIC DNA]</scope>
    <source>
        <strain evidence="7">DSM 25329</strain>
    </source>
</reference>
<proteinExistence type="predicted"/>
<sequence>MGMKMVLSDSFPDVLVSDSTTFPEGLATIAIEPFDLIVLDINVPGGEETKMVDLIRLHQPDIKILVFSALDEEKHALRYLQAGANGFLHKNSGKDQYEAAIKSVLRNDRYLSSSMQQELLSRVVQRRSLTSLKTLESLSNREIQIAKMIVEGKWTKEIATILGLKENTISTFKKKIFEKTGVSNAIELAKKFNEAY</sequence>
<keyword evidence="1 3" id="KW-0597">Phosphoprotein</keyword>
<evidence type="ECO:0000259" key="4">
    <source>
        <dbReference type="PROSITE" id="PS50043"/>
    </source>
</evidence>
<keyword evidence="2" id="KW-0238">DNA-binding</keyword>
<dbReference type="InterPro" id="IPR016032">
    <property type="entry name" value="Sig_transdc_resp-reg_C-effctor"/>
</dbReference>
<keyword evidence="7" id="KW-1185">Reference proteome</keyword>
<dbReference type="GO" id="GO:0000160">
    <property type="term" value="P:phosphorelay signal transduction system"/>
    <property type="evidence" value="ECO:0007669"/>
    <property type="project" value="InterPro"/>
</dbReference>
<dbReference type="SMART" id="SM00421">
    <property type="entry name" value="HTH_LUXR"/>
    <property type="match status" value="1"/>
</dbReference>
<dbReference type="EMBL" id="FNAN01000028">
    <property type="protein sequence ID" value="SDH10280.1"/>
    <property type="molecule type" value="Genomic_DNA"/>
</dbReference>
<feature type="domain" description="Response regulatory" evidence="5">
    <location>
        <begin position="1"/>
        <end position="105"/>
    </location>
</feature>
<dbReference type="PROSITE" id="PS50110">
    <property type="entry name" value="RESPONSE_REGULATORY"/>
    <property type="match status" value="1"/>
</dbReference>
<evidence type="ECO:0000313" key="7">
    <source>
        <dbReference type="Proteomes" id="UP000198748"/>
    </source>
</evidence>
<dbReference type="PRINTS" id="PR00038">
    <property type="entry name" value="HTHLUXR"/>
</dbReference>
<evidence type="ECO:0000259" key="5">
    <source>
        <dbReference type="PROSITE" id="PS50110"/>
    </source>
</evidence>
<dbReference type="InterPro" id="IPR058245">
    <property type="entry name" value="NreC/VraR/RcsB-like_REC"/>
</dbReference>
<dbReference type="InterPro" id="IPR036388">
    <property type="entry name" value="WH-like_DNA-bd_sf"/>
</dbReference>
<evidence type="ECO:0000256" key="1">
    <source>
        <dbReference type="ARBA" id="ARBA00022553"/>
    </source>
</evidence>
<dbReference type="InterPro" id="IPR039420">
    <property type="entry name" value="WalR-like"/>
</dbReference>
<dbReference type="AlphaFoldDB" id="A0A1G7ZQ85"/>
<evidence type="ECO:0000313" key="6">
    <source>
        <dbReference type="EMBL" id="SDH10280.1"/>
    </source>
</evidence>